<name>A0A8T0MX24_PANVG</name>
<dbReference type="EMBL" id="CM029054">
    <property type="protein sequence ID" value="KAG2541525.1"/>
    <property type="molecule type" value="Genomic_DNA"/>
</dbReference>
<evidence type="ECO:0000259" key="2">
    <source>
        <dbReference type="Pfam" id="PF12776"/>
    </source>
</evidence>
<keyword evidence="4" id="KW-1185">Reference proteome</keyword>
<dbReference type="Proteomes" id="UP000823388">
    <property type="component" value="Chromosome 9N"/>
</dbReference>
<comment type="caution">
    <text evidence="3">The sequence shown here is derived from an EMBL/GenBank/DDBJ whole genome shotgun (WGS) entry which is preliminary data.</text>
</comment>
<dbReference type="AlphaFoldDB" id="A0A8T0MX24"/>
<accession>A0A8T0MX24</accession>
<reference evidence="3" key="1">
    <citation type="submission" date="2020-05" db="EMBL/GenBank/DDBJ databases">
        <title>WGS assembly of Panicum virgatum.</title>
        <authorList>
            <person name="Lovell J.T."/>
            <person name="Jenkins J."/>
            <person name="Shu S."/>
            <person name="Juenger T.E."/>
            <person name="Schmutz J."/>
        </authorList>
    </citation>
    <scope>NUCLEOTIDE SEQUENCE</scope>
    <source>
        <strain evidence="3">AP13</strain>
    </source>
</reference>
<evidence type="ECO:0000256" key="1">
    <source>
        <dbReference type="SAM" id="MobiDB-lite"/>
    </source>
</evidence>
<evidence type="ECO:0000313" key="3">
    <source>
        <dbReference type="EMBL" id="KAG2541525.1"/>
    </source>
</evidence>
<dbReference type="PANTHER" id="PTHR46934:SF9">
    <property type="entry name" value="MYB_SANT-LIKE DOMAIN-CONTAINING PROTEIN"/>
    <property type="match status" value="1"/>
</dbReference>
<dbReference type="PANTHER" id="PTHR46934">
    <property type="entry name" value="MYB_DNA-BIND_3 DOMAIN-CONTAINING PROTEIN-RELATED"/>
    <property type="match status" value="1"/>
</dbReference>
<feature type="compositionally biased region" description="Polar residues" evidence="1">
    <location>
        <begin position="216"/>
        <end position="231"/>
    </location>
</feature>
<proteinExistence type="predicted"/>
<dbReference type="InterPro" id="IPR024752">
    <property type="entry name" value="Myb/SANT-like_dom"/>
</dbReference>
<dbReference type="Pfam" id="PF12776">
    <property type="entry name" value="Myb_DNA-bind_3"/>
    <property type="match status" value="1"/>
</dbReference>
<feature type="region of interest" description="Disordered" evidence="1">
    <location>
        <begin position="207"/>
        <end position="252"/>
    </location>
</feature>
<feature type="domain" description="Myb/SANT-like" evidence="2">
    <location>
        <begin position="15"/>
        <end position="109"/>
    </location>
</feature>
<protein>
    <recommendedName>
        <fullName evidence="2">Myb/SANT-like domain-containing protein</fullName>
    </recommendedName>
</protein>
<gene>
    <name evidence="3" type="ORF">PVAP13_9NG714614</name>
</gene>
<sequence>MLVIAMSGDVSRAAWNSAYEKGLVEILHEYKDNPKYKGQNGWSSEGWRIITAKFNESFPIAHFTKQQIQEKEKELKGNYKTLRDAKKESGNGWNESLCMILAEPKIWEKLIKNHPKVAKFRKKPFPLFYQLEALYEGSIATGNLNFTSIQQKDPLDDAPMAAPRVAPMAAPRVAPMAAPMVAPIAAPTVAPMAAPAERSISEQSLHSDLRDFGNNPYVSSFDGQGTSSARNEQNEAHSAPSEGGSGRKRKQSHIGSALEDYVEFKKSQTSKTLEALNEKKKHAEEFCFEKCADQVDSINELTNEEKSYAIELFESDTNREVFMKTKNPEVRLIWLKRKIRVLSGRAI</sequence>
<evidence type="ECO:0000313" key="4">
    <source>
        <dbReference type="Proteomes" id="UP000823388"/>
    </source>
</evidence>
<organism evidence="3 4">
    <name type="scientific">Panicum virgatum</name>
    <name type="common">Blackwell switchgrass</name>
    <dbReference type="NCBI Taxonomy" id="38727"/>
    <lineage>
        <taxon>Eukaryota</taxon>
        <taxon>Viridiplantae</taxon>
        <taxon>Streptophyta</taxon>
        <taxon>Embryophyta</taxon>
        <taxon>Tracheophyta</taxon>
        <taxon>Spermatophyta</taxon>
        <taxon>Magnoliopsida</taxon>
        <taxon>Liliopsida</taxon>
        <taxon>Poales</taxon>
        <taxon>Poaceae</taxon>
        <taxon>PACMAD clade</taxon>
        <taxon>Panicoideae</taxon>
        <taxon>Panicodae</taxon>
        <taxon>Paniceae</taxon>
        <taxon>Panicinae</taxon>
        <taxon>Panicum</taxon>
        <taxon>Panicum sect. Hiantes</taxon>
    </lineage>
</organism>